<organism evidence="5 6">
    <name type="scientific">Lupinus albus</name>
    <name type="common">White lupine</name>
    <name type="synonym">Lupinus termis</name>
    <dbReference type="NCBI Taxonomy" id="3870"/>
    <lineage>
        <taxon>Eukaryota</taxon>
        <taxon>Viridiplantae</taxon>
        <taxon>Streptophyta</taxon>
        <taxon>Embryophyta</taxon>
        <taxon>Tracheophyta</taxon>
        <taxon>Spermatophyta</taxon>
        <taxon>Magnoliopsida</taxon>
        <taxon>eudicotyledons</taxon>
        <taxon>Gunneridae</taxon>
        <taxon>Pentapetalae</taxon>
        <taxon>rosids</taxon>
        <taxon>fabids</taxon>
        <taxon>Fabales</taxon>
        <taxon>Fabaceae</taxon>
        <taxon>Papilionoideae</taxon>
        <taxon>50 kb inversion clade</taxon>
        <taxon>genistoids sensu lato</taxon>
        <taxon>core genistoids</taxon>
        <taxon>Genisteae</taxon>
        <taxon>Lupinus</taxon>
    </lineage>
</organism>
<dbReference type="GO" id="GO:0003676">
    <property type="term" value="F:nucleic acid binding"/>
    <property type="evidence" value="ECO:0007669"/>
    <property type="project" value="InterPro"/>
</dbReference>
<dbReference type="PROSITE" id="PS50994">
    <property type="entry name" value="INTEGRASE"/>
    <property type="match status" value="1"/>
</dbReference>
<dbReference type="Pfam" id="PF25597">
    <property type="entry name" value="SH3_retrovirus"/>
    <property type="match status" value="1"/>
</dbReference>
<dbReference type="Pfam" id="PF13976">
    <property type="entry name" value="gag_pre-integrs"/>
    <property type="match status" value="1"/>
</dbReference>
<accession>A0A6A4QXR5</accession>
<comment type="caution">
    <text evidence="5">The sequence shown here is derived from an EMBL/GenBank/DDBJ whole genome shotgun (WGS) entry which is preliminary data.</text>
</comment>
<dbReference type="PANTHER" id="PTHR42648">
    <property type="entry name" value="TRANSPOSASE, PUTATIVE-RELATED"/>
    <property type="match status" value="1"/>
</dbReference>
<dbReference type="Pfam" id="PF00665">
    <property type="entry name" value="rve"/>
    <property type="match status" value="1"/>
</dbReference>
<keyword evidence="5" id="KW-0695">RNA-directed DNA polymerase</keyword>
<dbReference type="CDD" id="cd09272">
    <property type="entry name" value="RNase_HI_RT_Ty1"/>
    <property type="match status" value="1"/>
</dbReference>
<dbReference type="InterPro" id="IPR013103">
    <property type="entry name" value="RVT_2"/>
</dbReference>
<sequence>MEIFDSAEQKIMTVPLAQNRTFQVNLNAMDPSCLSAIDLADDSWLWHLRLGHLNFKDLGLLSSKNMILGLPTTTTDQKRVCANCLISKQPRKAFSTYTMSKAKEVLNIVYSDVCGPFDVTTIGGSRYFVSFVDDVSRKLWLYPIKTKDEVFCTFKDFKSLVEKESGKHIKILRTDGGGEFNSKEFDVFCKKEGITHEVTAPYTPQHNGIAERRNRTILNMVRCMLKQKGLPHNLWGEAAMTASYILNRCPTKRLDNMVPEEAWCGIKPSIKHLRIFGSLCYRHIPDQRRKKLDDKSEPMILVGYSSTGAYKLYNPKTRQAVFSRDVDFDEAEAWSDSQPISVSTSKLQINWNEPSTTQGDESNSNHSGEQDEVVAEPQQTTSGRPTRNRTLPSRFSDYLLDFDDSVTSEENLVQYMALLADAEPINVEEAISHKVWRLAMEDELKSIEKNDTWEMVNLPKDKKPIAVKWVFKVKHNPDGSIAKHKARLVAKGFMQKKGLDYSEVYAPVARIETVRVIIAIASLKRWKLWQLDVKSAFLNGPLDESVFITQPPGFICQGNEHKVLRLKKALYGLKQAPRAWNKRIDAFLASIGFVKCSVEYGVYVKVINIADILLICLYVDDLVITGSSQKGIELVKQSLKQEFEMTDLGILSYFLGFEFAYTDQGILMHQKKYISEVLERFNMVQCNVADIPAETNVKLDKGEDETGVDASMFRQVVGSLRYICHTRPEIAYSVGLISRFMSDPRQPHMIAAKRILRYLKGTMGFGVIFPKQNCETILTLTAYSDSDWGGDLIERKSTMGQVFMLSGSVITWSSKKQEIVALSTCEAEYIAACSTACQARW</sequence>
<dbReference type="InterPro" id="IPR001584">
    <property type="entry name" value="Integrase_cat-core"/>
</dbReference>
<dbReference type="OrthoDB" id="1431173at2759"/>
<dbReference type="GO" id="GO:0016787">
    <property type="term" value="F:hydrolase activity"/>
    <property type="evidence" value="ECO:0007669"/>
    <property type="project" value="UniProtKB-KW"/>
</dbReference>
<dbReference type="InterPro" id="IPR043502">
    <property type="entry name" value="DNA/RNA_pol_sf"/>
</dbReference>
<feature type="domain" description="Integrase catalytic" evidence="4">
    <location>
        <begin position="86"/>
        <end position="267"/>
    </location>
</feature>
<dbReference type="EMBL" id="WOCE01000002">
    <property type="protein sequence ID" value="KAE9618243.1"/>
    <property type="molecule type" value="Genomic_DNA"/>
</dbReference>
<dbReference type="InterPro" id="IPR057670">
    <property type="entry name" value="SH3_retrovirus"/>
</dbReference>
<dbReference type="GO" id="GO:0003964">
    <property type="term" value="F:RNA-directed DNA polymerase activity"/>
    <property type="evidence" value="ECO:0007669"/>
    <property type="project" value="UniProtKB-KW"/>
</dbReference>
<proteinExistence type="predicted"/>
<dbReference type="InterPro" id="IPR012337">
    <property type="entry name" value="RNaseH-like_sf"/>
</dbReference>
<dbReference type="Gene3D" id="3.30.420.10">
    <property type="entry name" value="Ribonuclease H-like superfamily/Ribonuclease H"/>
    <property type="match status" value="1"/>
</dbReference>
<dbReference type="SUPFAM" id="SSF56672">
    <property type="entry name" value="DNA/RNA polymerases"/>
    <property type="match status" value="1"/>
</dbReference>
<dbReference type="PANTHER" id="PTHR42648:SF18">
    <property type="entry name" value="RETROTRANSPOSON, UNCLASSIFIED-LIKE PROTEIN"/>
    <property type="match status" value="1"/>
</dbReference>
<evidence type="ECO:0000256" key="1">
    <source>
        <dbReference type="ARBA" id="ARBA00022723"/>
    </source>
</evidence>
<dbReference type="SUPFAM" id="SSF53098">
    <property type="entry name" value="Ribonuclease H-like"/>
    <property type="match status" value="1"/>
</dbReference>
<keyword evidence="1" id="KW-0479">Metal-binding</keyword>
<dbReference type="Pfam" id="PF07727">
    <property type="entry name" value="RVT_2"/>
    <property type="match status" value="1"/>
</dbReference>
<keyword evidence="5" id="KW-0808">Transferase</keyword>
<reference evidence="6" key="1">
    <citation type="journal article" date="2020" name="Nat. Commun.">
        <title>Genome sequence of the cluster root forming white lupin.</title>
        <authorList>
            <person name="Hufnagel B."/>
            <person name="Marques A."/>
            <person name="Soriano A."/>
            <person name="Marques L."/>
            <person name="Divol F."/>
            <person name="Doumas P."/>
            <person name="Sallet E."/>
            <person name="Mancinotti D."/>
            <person name="Carrere S."/>
            <person name="Marande W."/>
            <person name="Arribat S."/>
            <person name="Keller J."/>
            <person name="Huneau C."/>
            <person name="Blein T."/>
            <person name="Aime D."/>
            <person name="Laguerre M."/>
            <person name="Taylor J."/>
            <person name="Schubert V."/>
            <person name="Nelson M."/>
            <person name="Geu-Flores F."/>
            <person name="Crespi M."/>
            <person name="Gallardo-Guerrero K."/>
            <person name="Delaux P.-M."/>
            <person name="Salse J."/>
            <person name="Berges H."/>
            <person name="Guyot R."/>
            <person name="Gouzy J."/>
            <person name="Peret B."/>
        </authorList>
    </citation>
    <scope>NUCLEOTIDE SEQUENCE [LARGE SCALE GENOMIC DNA]</scope>
    <source>
        <strain evidence="6">cv. Amiga</strain>
    </source>
</reference>
<dbReference type="AlphaFoldDB" id="A0A6A4QXR5"/>
<evidence type="ECO:0000313" key="6">
    <source>
        <dbReference type="Proteomes" id="UP000447434"/>
    </source>
</evidence>
<name>A0A6A4QXR5_LUPAL</name>
<protein>
    <submittedName>
        <fullName evidence="5">Putative RNA-directed DNA polymerase</fullName>
    </submittedName>
</protein>
<dbReference type="GO" id="GO:0046872">
    <property type="term" value="F:metal ion binding"/>
    <property type="evidence" value="ECO:0007669"/>
    <property type="project" value="UniProtKB-KW"/>
</dbReference>
<dbReference type="InterPro" id="IPR036397">
    <property type="entry name" value="RNaseH_sf"/>
</dbReference>
<feature type="compositionally biased region" description="Polar residues" evidence="3">
    <location>
        <begin position="345"/>
        <end position="367"/>
    </location>
</feature>
<keyword evidence="5" id="KW-0548">Nucleotidyltransferase</keyword>
<gene>
    <name evidence="5" type="ORF">Lalb_Chr02g0140661</name>
</gene>
<feature type="compositionally biased region" description="Polar residues" evidence="3">
    <location>
        <begin position="377"/>
        <end position="390"/>
    </location>
</feature>
<evidence type="ECO:0000256" key="2">
    <source>
        <dbReference type="ARBA" id="ARBA00022801"/>
    </source>
</evidence>
<keyword evidence="2" id="KW-0378">Hydrolase</keyword>
<dbReference type="InterPro" id="IPR039537">
    <property type="entry name" value="Retrotran_Ty1/copia-like"/>
</dbReference>
<dbReference type="GO" id="GO:0015074">
    <property type="term" value="P:DNA integration"/>
    <property type="evidence" value="ECO:0007669"/>
    <property type="project" value="InterPro"/>
</dbReference>
<dbReference type="Proteomes" id="UP000447434">
    <property type="component" value="Chromosome 2"/>
</dbReference>
<evidence type="ECO:0000259" key="4">
    <source>
        <dbReference type="PROSITE" id="PS50994"/>
    </source>
</evidence>
<evidence type="ECO:0000313" key="5">
    <source>
        <dbReference type="EMBL" id="KAE9618243.1"/>
    </source>
</evidence>
<dbReference type="InterPro" id="IPR025724">
    <property type="entry name" value="GAG-pre-integrase_dom"/>
</dbReference>
<evidence type="ECO:0000256" key="3">
    <source>
        <dbReference type="SAM" id="MobiDB-lite"/>
    </source>
</evidence>
<feature type="region of interest" description="Disordered" evidence="3">
    <location>
        <begin position="345"/>
        <end position="390"/>
    </location>
</feature>
<keyword evidence="6" id="KW-1185">Reference proteome</keyword>